<dbReference type="InterPro" id="IPR038592">
    <property type="entry name" value="CheD-like_sf"/>
</dbReference>
<gene>
    <name evidence="3" type="primary">cheD</name>
    <name evidence="4" type="ORF">ZBT109_1647</name>
</gene>
<dbReference type="PANTHER" id="PTHR35147:SF3">
    <property type="entry name" value="CHEMORECEPTOR GLUTAMINE DEAMIDASE CHED 1-RELATED"/>
    <property type="match status" value="1"/>
</dbReference>
<keyword evidence="2 3" id="KW-0378">Hydrolase</keyword>
<dbReference type="EC" id="3.5.1.44" evidence="3"/>
<proteinExistence type="inferred from homology"/>
<dbReference type="InterPro" id="IPR005659">
    <property type="entry name" value="Chemorcpt_Glu_NH3ase_CheD"/>
</dbReference>
<dbReference type="InterPro" id="IPR011324">
    <property type="entry name" value="Cytotoxic_necrot_fac-like_cat"/>
</dbReference>
<dbReference type="Pfam" id="PF03975">
    <property type="entry name" value="CheD"/>
    <property type="match status" value="1"/>
</dbReference>
<dbReference type="Gene3D" id="3.30.1330.200">
    <property type="match status" value="1"/>
</dbReference>
<dbReference type="RefSeq" id="WP_051523910.1">
    <property type="nucleotide sequence ID" value="NZ_AP018933.1"/>
</dbReference>
<keyword evidence="1 3" id="KW-0145">Chemotaxis</keyword>
<evidence type="ECO:0000313" key="5">
    <source>
        <dbReference type="Proteomes" id="UP000267342"/>
    </source>
</evidence>
<dbReference type="GO" id="GO:0050568">
    <property type="term" value="F:protein-glutamine glutaminase activity"/>
    <property type="evidence" value="ECO:0007669"/>
    <property type="project" value="UniProtKB-UniRule"/>
</dbReference>
<name>A0A348HFK1_9GAMM</name>
<protein>
    <recommendedName>
        <fullName evidence="3">Probable chemoreceptor glutamine deamidase CheD</fullName>
        <ecNumber evidence="3">3.5.1.44</ecNumber>
    </recommendedName>
</protein>
<dbReference type="SUPFAM" id="SSF64438">
    <property type="entry name" value="CNF1/YfiH-like putative cysteine hydrolases"/>
    <property type="match status" value="1"/>
</dbReference>
<dbReference type="HAMAP" id="MF_01440">
    <property type="entry name" value="CheD"/>
    <property type="match status" value="1"/>
</dbReference>
<dbReference type="STRING" id="1123510.GCA_000620025_02408"/>
<evidence type="ECO:0000256" key="1">
    <source>
        <dbReference type="ARBA" id="ARBA00022500"/>
    </source>
</evidence>
<comment type="catalytic activity">
    <reaction evidence="3">
        <text>L-glutaminyl-[protein] + H2O = L-glutamyl-[protein] + NH4(+)</text>
        <dbReference type="Rhea" id="RHEA:16441"/>
        <dbReference type="Rhea" id="RHEA-COMP:10207"/>
        <dbReference type="Rhea" id="RHEA-COMP:10208"/>
        <dbReference type="ChEBI" id="CHEBI:15377"/>
        <dbReference type="ChEBI" id="CHEBI:28938"/>
        <dbReference type="ChEBI" id="CHEBI:29973"/>
        <dbReference type="ChEBI" id="CHEBI:30011"/>
        <dbReference type="EC" id="3.5.1.44"/>
    </reaction>
</comment>
<dbReference type="EMBL" id="AP018933">
    <property type="protein sequence ID" value="BBG30403.1"/>
    <property type="molecule type" value="Genomic_DNA"/>
</dbReference>
<dbReference type="PANTHER" id="PTHR35147">
    <property type="entry name" value="CHEMORECEPTOR GLUTAMINE DEAMIDASE CHED-RELATED"/>
    <property type="match status" value="1"/>
</dbReference>
<sequence>MVVGEYRKASTSFFDNRYERHVIKLLPGEYYIALEQELLATVLGSCVSLCLFDPVLKIGGMNHFMLPDHPKDNEPIFTRYGWPAMTCVLEGLLNAGAIKSRLVAKVFGGAQGFRASSTLRVGEMNIASANRFLAEQGLNCQAKDVGGRDARRLLFFSDSGQVKMLRMVHTQRQSDEGR</sequence>
<reference evidence="4 5" key="1">
    <citation type="submission" date="2018-09" db="EMBL/GenBank/DDBJ databases">
        <title>Zymobacter palmae IAM14233 (=T109) whole genome analysis.</title>
        <authorList>
            <person name="Yanase H."/>
        </authorList>
    </citation>
    <scope>NUCLEOTIDE SEQUENCE [LARGE SCALE GENOMIC DNA]</scope>
    <source>
        <strain evidence="4 5">IAM14233</strain>
    </source>
</reference>
<dbReference type="GO" id="GO:0006935">
    <property type="term" value="P:chemotaxis"/>
    <property type="evidence" value="ECO:0007669"/>
    <property type="project" value="UniProtKB-UniRule"/>
</dbReference>
<dbReference type="AlphaFoldDB" id="A0A348HFK1"/>
<dbReference type="OrthoDB" id="9807202at2"/>
<dbReference type="KEGG" id="zpl:ZBT109_1647"/>
<evidence type="ECO:0000313" key="4">
    <source>
        <dbReference type="EMBL" id="BBG30403.1"/>
    </source>
</evidence>
<keyword evidence="5" id="KW-1185">Reference proteome</keyword>
<dbReference type="Proteomes" id="UP000267342">
    <property type="component" value="Chromosome"/>
</dbReference>
<accession>A0A348HFK1</accession>
<keyword evidence="4" id="KW-0675">Receptor</keyword>
<comment type="similarity">
    <text evidence="3">Belongs to the CheD family.</text>
</comment>
<organism evidence="4 5">
    <name type="scientific">Zymobacter palmae</name>
    <dbReference type="NCBI Taxonomy" id="33074"/>
    <lineage>
        <taxon>Bacteria</taxon>
        <taxon>Pseudomonadati</taxon>
        <taxon>Pseudomonadota</taxon>
        <taxon>Gammaproteobacteria</taxon>
        <taxon>Oceanospirillales</taxon>
        <taxon>Halomonadaceae</taxon>
        <taxon>Zymobacter group</taxon>
        <taxon>Zymobacter</taxon>
    </lineage>
</organism>
<evidence type="ECO:0000256" key="2">
    <source>
        <dbReference type="ARBA" id="ARBA00022801"/>
    </source>
</evidence>
<evidence type="ECO:0000256" key="3">
    <source>
        <dbReference type="HAMAP-Rule" id="MF_01440"/>
    </source>
</evidence>
<comment type="function">
    <text evidence="3">Probably deamidates glutamine residues to glutamate on methyl-accepting chemotaxis receptors (MCPs), playing an important role in chemotaxis.</text>
</comment>
<dbReference type="CDD" id="cd16352">
    <property type="entry name" value="CheD"/>
    <property type="match status" value="1"/>
</dbReference>